<dbReference type="AlphaFoldDB" id="A0A0E9V8F1"/>
<sequence>MTFHVLNKPADSPPLSLALSSSLNSEWKKSPAFAEAKIP</sequence>
<reference evidence="1" key="2">
    <citation type="journal article" date="2015" name="Fish Shellfish Immunol.">
        <title>Early steps in the European eel (Anguilla anguilla)-Vibrio vulnificus interaction in the gills: Role of the RtxA13 toxin.</title>
        <authorList>
            <person name="Callol A."/>
            <person name="Pajuelo D."/>
            <person name="Ebbesson L."/>
            <person name="Teles M."/>
            <person name="MacKenzie S."/>
            <person name="Amaro C."/>
        </authorList>
    </citation>
    <scope>NUCLEOTIDE SEQUENCE</scope>
</reference>
<organism evidence="1">
    <name type="scientific">Anguilla anguilla</name>
    <name type="common">European freshwater eel</name>
    <name type="synonym">Muraena anguilla</name>
    <dbReference type="NCBI Taxonomy" id="7936"/>
    <lineage>
        <taxon>Eukaryota</taxon>
        <taxon>Metazoa</taxon>
        <taxon>Chordata</taxon>
        <taxon>Craniata</taxon>
        <taxon>Vertebrata</taxon>
        <taxon>Euteleostomi</taxon>
        <taxon>Actinopterygii</taxon>
        <taxon>Neopterygii</taxon>
        <taxon>Teleostei</taxon>
        <taxon>Anguilliformes</taxon>
        <taxon>Anguillidae</taxon>
        <taxon>Anguilla</taxon>
    </lineage>
</organism>
<protein>
    <submittedName>
        <fullName evidence="1">Uncharacterized protein</fullName>
    </submittedName>
</protein>
<accession>A0A0E9V8F1</accession>
<proteinExistence type="predicted"/>
<evidence type="ECO:0000313" key="1">
    <source>
        <dbReference type="EMBL" id="JAH73518.1"/>
    </source>
</evidence>
<reference evidence="1" key="1">
    <citation type="submission" date="2014-11" db="EMBL/GenBank/DDBJ databases">
        <authorList>
            <person name="Amaro Gonzalez C."/>
        </authorList>
    </citation>
    <scope>NUCLEOTIDE SEQUENCE</scope>
</reference>
<dbReference type="EMBL" id="GBXM01035059">
    <property type="protein sequence ID" value="JAH73518.1"/>
    <property type="molecule type" value="Transcribed_RNA"/>
</dbReference>
<name>A0A0E9V8F1_ANGAN</name>